<feature type="coiled-coil region" evidence="8">
    <location>
        <begin position="256"/>
        <end position="287"/>
    </location>
</feature>
<dbReference type="PROSITE" id="PS00028">
    <property type="entry name" value="ZINC_FINGER_C2H2_1"/>
    <property type="match status" value="2"/>
</dbReference>
<dbReference type="PANTHER" id="PTHR45718:SF4">
    <property type="entry name" value="TRANSCRIPTIONAL ACTIVATOR CUBITUS INTERRUPTUS"/>
    <property type="match status" value="1"/>
</dbReference>
<evidence type="ECO:0000256" key="8">
    <source>
        <dbReference type="SAM" id="Coils"/>
    </source>
</evidence>
<dbReference type="PANTHER" id="PTHR45718">
    <property type="entry name" value="TRANSCRIPTIONAL ACTIVATOR CUBITUS INTERRUPTUS"/>
    <property type="match status" value="1"/>
</dbReference>
<dbReference type="GO" id="GO:0008270">
    <property type="term" value="F:zinc ion binding"/>
    <property type="evidence" value="ECO:0007669"/>
    <property type="project" value="UniProtKB-KW"/>
</dbReference>
<evidence type="ECO:0000256" key="2">
    <source>
        <dbReference type="ARBA" id="ARBA00022723"/>
    </source>
</evidence>
<evidence type="ECO:0000256" key="4">
    <source>
        <dbReference type="ARBA" id="ARBA00022771"/>
    </source>
</evidence>
<keyword evidence="2" id="KW-0479">Metal-binding</keyword>
<proteinExistence type="predicted"/>
<dbReference type="Pfam" id="PF00096">
    <property type="entry name" value="zf-C2H2"/>
    <property type="match status" value="1"/>
</dbReference>
<keyword evidence="4 7" id="KW-0863">Zinc-finger</keyword>
<dbReference type="FunFam" id="3.30.160.60:FF:000201">
    <property type="entry name" value="C2H2 finger domain protein (Gli3)"/>
    <property type="match status" value="1"/>
</dbReference>
<dbReference type="OrthoDB" id="3437960at2759"/>
<dbReference type="GO" id="GO:0000981">
    <property type="term" value="F:DNA-binding transcription factor activity, RNA polymerase II-specific"/>
    <property type="evidence" value="ECO:0007669"/>
    <property type="project" value="TreeGrafter"/>
</dbReference>
<dbReference type="InterPro" id="IPR036236">
    <property type="entry name" value="Znf_C2H2_sf"/>
</dbReference>
<evidence type="ECO:0000313" key="11">
    <source>
        <dbReference type="EMBL" id="KIY44720.1"/>
    </source>
</evidence>
<dbReference type="InterPro" id="IPR013087">
    <property type="entry name" value="Znf_C2H2_type"/>
</dbReference>
<keyword evidence="3" id="KW-0677">Repeat</keyword>
<dbReference type="SMART" id="SM00355">
    <property type="entry name" value="ZnF_C2H2"/>
    <property type="match status" value="3"/>
</dbReference>
<name>A0A0D7A1U8_9AGAR</name>
<organism evidence="11 12">
    <name type="scientific">Fistulina hepatica ATCC 64428</name>
    <dbReference type="NCBI Taxonomy" id="1128425"/>
    <lineage>
        <taxon>Eukaryota</taxon>
        <taxon>Fungi</taxon>
        <taxon>Dikarya</taxon>
        <taxon>Basidiomycota</taxon>
        <taxon>Agaricomycotina</taxon>
        <taxon>Agaricomycetes</taxon>
        <taxon>Agaricomycetidae</taxon>
        <taxon>Agaricales</taxon>
        <taxon>Fistulinaceae</taxon>
        <taxon>Fistulina</taxon>
    </lineage>
</organism>
<gene>
    <name evidence="11" type="ORF">FISHEDRAFT_77341</name>
</gene>
<dbReference type="Gene3D" id="3.30.160.60">
    <property type="entry name" value="Classic Zinc Finger"/>
    <property type="match status" value="3"/>
</dbReference>
<feature type="region of interest" description="Disordered" evidence="9">
    <location>
        <begin position="197"/>
        <end position="238"/>
    </location>
</feature>
<comment type="subcellular location">
    <subcellularLocation>
        <location evidence="1">Nucleus</location>
    </subcellularLocation>
</comment>
<evidence type="ECO:0000256" key="5">
    <source>
        <dbReference type="ARBA" id="ARBA00022833"/>
    </source>
</evidence>
<keyword evidence="12" id="KW-1185">Reference proteome</keyword>
<feature type="domain" description="C2H2-type" evidence="10">
    <location>
        <begin position="78"/>
        <end position="110"/>
    </location>
</feature>
<dbReference type="SUPFAM" id="SSF57667">
    <property type="entry name" value="beta-beta-alpha zinc fingers"/>
    <property type="match status" value="2"/>
</dbReference>
<keyword evidence="6" id="KW-0539">Nucleus</keyword>
<dbReference type="EMBL" id="KN882067">
    <property type="protein sequence ID" value="KIY44720.1"/>
    <property type="molecule type" value="Genomic_DNA"/>
</dbReference>
<keyword evidence="8" id="KW-0175">Coiled coil</keyword>
<dbReference type="AlphaFoldDB" id="A0A0D7A1U8"/>
<evidence type="ECO:0000313" key="12">
    <source>
        <dbReference type="Proteomes" id="UP000054144"/>
    </source>
</evidence>
<feature type="domain" description="C2H2-type" evidence="10">
    <location>
        <begin position="111"/>
        <end position="141"/>
    </location>
</feature>
<reference evidence="11 12" key="1">
    <citation type="journal article" date="2015" name="Fungal Genet. Biol.">
        <title>Evolution of novel wood decay mechanisms in Agaricales revealed by the genome sequences of Fistulina hepatica and Cylindrobasidium torrendii.</title>
        <authorList>
            <person name="Floudas D."/>
            <person name="Held B.W."/>
            <person name="Riley R."/>
            <person name="Nagy L.G."/>
            <person name="Koehler G."/>
            <person name="Ransdell A.S."/>
            <person name="Younus H."/>
            <person name="Chow J."/>
            <person name="Chiniquy J."/>
            <person name="Lipzen A."/>
            <person name="Tritt A."/>
            <person name="Sun H."/>
            <person name="Haridas S."/>
            <person name="LaButti K."/>
            <person name="Ohm R.A."/>
            <person name="Kues U."/>
            <person name="Blanchette R.A."/>
            <person name="Grigoriev I.V."/>
            <person name="Minto R.E."/>
            <person name="Hibbett D.S."/>
        </authorList>
    </citation>
    <scope>NUCLEOTIDE SEQUENCE [LARGE SCALE GENOMIC DNA]</scope>
    <source>
        <strain evidence="11 12">ATCC 64428</strain>
    </source>
</reference>
<evidence type="ECO:0000259" key="10">
    <source>
        <dbReference type="PROSITE" id="PS50157"/>
    </source>
</evidence>
<dbReference type="InterPro" id="IPR043359">
    <property type="entry name" value="GLI-like"/>
</dbReference>
<keyword evidence="5" id="KW-0862">Zinc</keyword>
<evidence type="ECO:0000256" key="1">
    <source>
        <dbReference type="ARBA" id="ARBA00004123"/>
    </source>
</evidence>
<dbReference type="Proteomes" id="UP000054144">
    <property type="component" value="Unassembled WGS sequence"/>
</dbReference>
<evidence type="ECO:0000256" key="9">
    <source>
        <dbReference type="SAM" id="MobiDB-lite"/>
    </source>
</evidence>
<evidence type="ECO:0000256" key="3">
    <source>
        <dbReference type="ARBA" id="ARBA00022737"/>
    </source>
</evidence>
<dbReference type="GO" id="GO:0000978">
    <property type="term" value="F:RNA polymerase II cis-regulatory region sequence-specific DNA binding"/>
    <property type="evidence" value="ECO:0007669"/>
    <property type="project" value="TreeGrafter"/>
</dbReference>
<protein>
    <recommendedName>
        <fullName evidence="10">C2H2-type domain-containing protein</fullName>
    </recommendedName>
</protein>
<dbReference type="GO" id="GO:0005634">
    <property type="term" value="C:nucleus"/>
    <property type="evidence" value="ECO:0007669"/>
    <property type="project" value="UniProtKB-SubCell"/>
</dbReference>
<feature type="compositionally biased region" description="Basic and acidic residues" evidence="9">
    <location>
        <begin position="209"/>
        <end position="225"/>
    </location>
</feature>
<feature type="region of interest" description="Disordered" evidence="9">
    <location>
        <begin position="127"/>
        <end position="153"/>
    </location>
</feature>
<sequence>MLKSPSFPASDISEDDLHMDVDGQSNSATPELIGPYSAGSRPRLILCKWNDCNTVFASLQGLNSHINAHHVGSGKSGYTCEWTRCPRRGIVQTSRFALMSHLRMHTGERPFVCQLPECDKSFSRSDALAKHMRQMHNKEPPPPGRGHGSRSKNIPRNLIATFKISTPGPEDQFATSIDQQLEHEDDREIMAALAPLHSHEPNGQDTPGEGDKHSDDESSELDRLPESLVPHYDPATDHVHGRSRAMAMYLVMKAKYRYAQQQNEILAQDLKRVRDELDREIEVKDEVFDKLLTTVFGPDAQRLIEPVPEPPPRDDLEYEFREAHDAITHAAGPEVSDPNLQAFPQLEFETHIIHPATSVRAPMASAFTDPQPIARGRPPTPPVTLVEAPRPMTHYVHGFQHTWNLNDTAE</sequence>
<feature type="region of interest" description="Disordered" evidence="9">
    <location>
        <begin position="1"/>
        <end position="34"/>
    </location>
</feature>
<evidence type="ECO:0000256" key="6">
    <source>
        <dbReference type="ARBA" id="ARBA00023242"/>
    </source>
</evidence>
<evidence type="ECO:0000256" key="7">
    <source>
        <dbReference type="PROSITE-ProRule" id="PRU00042"/>
    </source>
</evidence>
<dbReference type="PROSITE" id="PS50157">
    <property type="entry name" value="ZINC_FINGER_C2H2_2"/>
    <property type="match status" value="2"/>
</dbReference>
<accession>A0A0D7A1U8</accession>